<evidence type="ECO:0000313" key="8">
    <source>
        <dbReference type="EMBL" id="UUR08283.1"/>
    </source>
</evidence>
<dbReference type="PIRSF" id="PIRSF018267">
    <property type="entry name" value="VSR_endonuc"/>
    <property type="match status" value="1"/>
</dbReference>
<comment type="function">
    <text evidence="6">May nick specific sequences that contain T:G mispairs resulting from m5C-deamination.</text>
</comment>
<dbReference type="Pfam" id="PF03852">
    <property type="entry name" value="Vsr"/>
    <property type="match status" value="1"/>
</dbReference>
<evidence type="ECO:0000256" key="7">
    <source>
        <dbReference type="SAM" id="MobiDB-lite"/>
    </source>
</evidence>
<dbReference type="EC" id="3.1.-.-" evidence="6"/>
<keyword evidence="4 6" id="KW-0378">Hydrolase</keyword>
<protein>
    <recommendedName>
        <fullName evidence="6">Very short patch repair endonuclease</fullName>
        <ecNumber evidence="6">3.1.-.-</ecNumber>
    </recommendedName>
</protein>
<comment type="similarity">
    <text evidence="6">Belongs to the vsr family.</text>
</comment>
<dbReference type="InterPro" id="IPR004603">
    <property type="entry name" value="DNA_mismatch_endonuc_vsr"/>
</dbReference>
<dbReference type="SUPFAM" id="SSF52980">
    <property type="entry name" value="Restriction endonuclease-like"/>
    <property type="match status" value="1"/>
</dbReference>
<keyword evidence="2 6" id="KW-0255">Endonuclease</keyword>
<keyword evidence="9" id="KW-1185">Reference proteome</keyword>
<dbReference type="CDD" id="cd00221">
    <property type="entry name" value="Vsr"/>
    <property type="match status" value="1"/>
</dbReference>
<proteinExistence type="inferred from homology"/>
<evidence type="ECO:0000256" key="3">
    <source>
        <dbReference type="ARBA" id="ARBA00022763"/>
    </source>
</evidence>
<reference evidence="8 9" key="1">
    <citation type="submission" date="2022-05" db="EMBL/GenBank/DDBJ databases">
        <title>S8-45 Sphingomonas ultraviolaceadurans.</title>
        <authorList>
            <person name="Liu Y."/>
        </authorList>
    </citation>
    <scope>NUCLEOTIDE SEQUENCE [LARGE SCALE GENOMIC DNA]</scope>
    <source>
        <strain evidence="8 9">S8-45</strain>
    </source>
</reference>
<evidence type="ECO:0000256" key="5">
    <source>
        <dbReference type="ARBA" id="ARBA00023204"/>
    </source>
</evidence>
<evidence type="ECO:0000313" key="9">
    <source>
        <dbReference type="Proteomes" id="UP000831921"/>
    </source>
</evidence>
<keyword evidence="1 6" id="KW-0540">Nuclease</keyword>
<name>A0ABY5MYW5_9SPHN</name>
<keyword evidence="3 6" id="KW-0227">DNA damage</keyword>
<dbReference type="NCBIfam" id="TIGR00632">
    <property type="entry name" value="vsr"/>
    <property type="match status" value="1"/>
</dbReference>
<dbReference type="InterPro" id="IPR011335">
    <property type="entry name" value="Restrct_endonuc-II-like"/>
</dbReference>
<sequence>MADKISKERRSANMSAIRSKHSKPEMQVRRLLHSLGYRFRLHRKDLPGKPDIVLPGRQAVIEVRGCFWHVHPDPKCKDARPPASNKGYWSSKLGRNVQRDAANLAALEALGWRVLVLWECEVASPDLAARLSHFLNPTG</sequence>
<keyword evidence="5 6" id="KW-0234">DNA repair</keyword>
<feature type="compositionally biased region" description="Basic and acidic residues" evidence="7">
    <location>
        <begin position="1"/>
        <end position="11"/>
    </location>
</feature>
<dbReference type="Proteomes" id="UP000831921">
    <property type="component" value="Chromosome"/>
</dbReference>
<evidence type="ECO:0000256" key="2">
    <source>
        <dbReference type="ARBA" id="ARBA00022759"/>
    </source>
</evidence>
<gene>
    <name evidence="8" type="primary">vsr</name>
    <name evidence="8" type="ORF">M1K48_01135</name>
</gene>
<evidence type="ECO:0000256" key="6">
    <source>
        <dbReference type="PIRNR" id="PIRNR018267"/>
    </source>
</evidence>
<evidence type="ECO:0000256" key="4">
    <source>
        <dbReference type="ARBA" id="ARBA00022801"/>
    </source>
</evidence>
<dbReference type="Gene3D" id="3.40.960.10">
    <property type="entry name" value="VSR Endonuclease"/>
    <property type="match status" value="1"/>
</dbReference>
<dbReference type="RefSeq" id="WP_257794157.1">
    <property type="nucleotide sequence ID" value="NZ_CP097253.1"/>
</dbReference>
<dbReference type="GO" id="GO:0004519">
    <property type="term" value="F:endonuclease activity"/>
    <property type="evidence" value="ECO:0007669"/>
    <property type="project" value="UniProtKB-KW"/>
</dbReference>
<organism evidence="8 9">
    <name type="scientific">Sphingomonas glaciei</name>
    <dbReference type="NCBI Taxonomy" id="2938948"/>
    <lineage>
        <taxon>Bacteria</taxon>
        <taxon>Pseudomonadati</taxon>
        <taxon>Pseudomonadota</taxon>
        <taxon>Alphaproteobacteria</taxon>
        <taxon>Sphingomonadales</taxon>
        <taxon>Sphingomonadaceae</taxon>
        <taxon>Sphingomonas</taxon>
    </lineage>
</organism>
<feature type="region of interest" description="Disordered" evidence="7">
    <location>
        <begin position="1"/>
        <end position="23"/>
    </location>
</feature>
<dbReference type="EMBL" id="CP097253">
    <property type="protein sequence ID" value="UUR08283.1"/>
    <property type="molecule type" value="Genomic_DNA"/>
</dbReference>
<evidence type="ECO:0000256" key="1">
    <source>
        <dbReference type="ARBA" id="ARBA00022722"/>
    </source>
</evidence>
<accession>A0ABY5MYW5</accession>